<organism evidence="2 3">
    <name type="scientific">Brenthis ino</name>
    <name type="common">lesser marbled fritillary</name>
    <dbReference type="NCBI Taxonomy" id="405034"/>
    <lineage>
        <taxon>Eukaryota</taxon>
        <taxon>Metazoa</taxon>
        <taxon>Ecdysozoa</taxon>
        <taxon>Arthropoda</taxon>
        <taxon>Hexapoda</taxon>
        <taxon>Insecta</taxon>
        <taxon>Pterygota</taxon>
        <taxon>Neoptera</taxon>
        <taxon>Endopterygota</taxon>
        <taxon>Lepidoptera</taxon>
        <taxon>Glossata</taxon>
        <taxon>Ditrysia</taxon>
        <taxon>Papilionoidea</taxon>
        <taxon>Nymphalidae</taxon>
        <taxon>Heliconiinae</taxon>
        <taxon>Argynnini</taxon>
        <taxon>Brenthis</taxon>
    </lineage>
</organism>
<protein>
    <submittedName>
        <fullName evidence="2">Uncharacterized protein</fullName>
    </submittedName>
</protein>
<evidence type="ECO:0000256" key="1">
    <source>
        <dbReference type="SAM" id="MobiDB-lite"/>
    </source>
</evidence>
<keyword evidence="3" id="KW-1185">Reference proteome</keyword>
<feature type="compositionally biased region" description="Polar residues" evidence="1">
    <location>
        <begin position="113"/>
        <end position="126"/>
    </location>
</feature>
<dbReference type="Proteomes" id="UP000838878">
    <property type="component" value="Chromosome 11"/>
</dbReference>
<name>A0A8J9VD47_9NEOP</name>
<evidence type="ECO:0000313" key="3">
    <source>
        <dbReference type="Proteomes" id="UP000838878"/>
    </source>
</evidence>
<gene>
    <name evidence="2" type="ORF">BINO364_LOCUS3812</name>
</gene>
<feature type="region of interest" description="Disordered" evidence="1">
    <location>
        <begin position="43"/>
        <end position="128"/>
    </location>
</feature>
<reference evidence="2" key="1">
    <citation type="submission" date="2021-12" db="EMBL/GenBank/DDBJ databases">
        <authorList>
            <person name="Martin H S."/>
        </authorList>
    </citation>
    <scope>NUCLEOTIDE SEQUENCE</scope>
</reference>
<sequence>MKLNRKCSCAFCAGTLNTLRAGLLVIDRYNNIQLIQRHYPYSSNTKYKKPNEYNETLEADDNEAYDECTDAVSKPNDHDDTDDMSLNSSPPPPRSSSASSSSCFESWRAPRNSLHQTNDDTMSTHLPMSPHVNKFVRVRLPSICQYK</sequence>
<feature type="compositionally biased region" description="Acidic residues" evidence="1">
    <location>
        <begin position="55"/>
        <end position="69"/>
    </location>
</feature>
<evidence type="ECO:0000313" key="2">
    <source>
        <dbReference type="EMBL" id="CAH0717175.1"/>
    </source>
</evidence>
<feature type="non-terminal residue" evidence="2">
    <location>
        <position position="147"/>
    </location>
</feature>
<dbReference type="EMBL" id="OV170231">
    <property type="protein sequence ID" value="CAH0717175.1"/>
    <property type="molecule type" value="Genomic_DNA"/>
</dbReference>
<dbReference type="AlphaFoldDB" id="A0A8J9VD47"/>
<proteinExistence type="predicted"/>
<accession>A0A8J9VD47</accession>